<feature type="coiled-coil region" evidence="1">
    <location>
        <begin position="29"/>
        <end position="78"/>
    </location>
</feature>
<dbReference type="EMBL" id="HG739124">
    <property type="protein sequence ID" value="CDP09628.1"/>
    <property type="molecule type" value="Genomic_DNA"/>
</dbReference>
<dbReference type="Pfam" id="PF01486">
    <property type="entry name" value="K-box"/>
    <property type="match status" value="1"/>
</dbReference>
<dbReference type="PhylomeDB" id="A0A068UPU9"/>
<evidence type="ECO:0000259" key="2">
    <source>
        <dbReference type="PROSITE" id="PS51297"/>
    </source>
</evidence>
<dbReference type="Proteomes" id="UP000295252">
    <property type="component" value="Chromosome I"/>
</dbReference>
<evidence type="ECO:0000313" key="4">
    <source>
        <dbReference type="Proteomes" id="UP000295252"/>
    </source>
</evidence>
<sequence>MMIYCKLGGSMDSIFVGKLLGQDLGSSSLEELQQIDSQLERSLKNVRARKTQLFKEEIERLKAKEMLLLEENARLSQQRKEKKKGKKINEPGISFNSRVFFGLQFQR</sequence>
<keyword evidence="1" id="KW-0175">Coiled coil</keyword>
<accession>A0A068UPU9</accession>
<keyword evidence="4" id="KW-1185">Reference proteome</keyword>
<dbReference type="GO" id="GO:0003700">
    <property type="term" value="F:DNA-binding transcription factor activity"/>
    <property type="evidence" value="ECO:0007669"/>
    <property type="project" value="InterPro"/>
</dbReference>
<dbReference type="Gramene" id="CDP09628">
    <property type="protein sequence ID" value="CDP09628"/>
    <property type="gene ID" value="GSCOC_T00030017001"/>
</dbReference>
<dbReference type="OMA" id="IKTREMV"/>
<evidence type="ECO:0000256" key="1">
    <source>
        <dbReference type="SAM" id="Coils"/>
    </source>
</evidence>
<dbReference type="PROSITE" id="PS51297">
    <property type="entry name" value="K_BOX"/>
    <property type="match status" value="1"/>
</dbReference>
<dbReference type="InParanoid" id="A0A068UPU9"/>
<name>A0A068UPU9_COFCA</name>
<protein>
    <recommendedName>
        <fullName evidence="2">K-box domain-containing protein</fullName>
    </recommendedName>
</protein>
<reference evidence="4" key="1">
    <citation type="journal article" date="2014" name="Science">
        <title>The coffee genome provides insight into the convergent evolution of caffeine biosynthesis.</title>
        <authorList>
            <person name="Denoeud F."/>
            <person name="Carretero-Paulet L."/>
            <person name="Dereeper A."/>
            <person name="Droc G."/>
            <person name="Guyot R."/>
            <person name="Pietrella M."/>
            <person name="Zheng C."/>
            <person name="Alberti A."/>
            <person name="Anthony F."/>
            <person name="Aprea G."/>
            <person name="Aury J.M."/>
            <person name="Bento P."/>
            <person name="Bernard M."/>
            <person name="Bocs S."/>
            <person name="Campa C."/>
            <person name="Cenci A."/>
            <person name="Combes M.C."/>
            <person name="Crouzillat D."/>
            <person name="Da Silva C."/>
            <person name="Daddiego L."/>
            <person name="De Bellis F."/>
            <person name="Dussert S."/>
            <person name="Garsmeur O."/>
            <person name="Gayraud T."/>
            <person name="Guignon V."/>
            <person name="Jahn K."/>
            <person name="Jamilloux V."/>
            <person name="Joet T."/>
            <person name="Labadie K."/>
            <person name="Lan T."/>
            <person name="Leclercq J."/>
            <person name="Lepelley M."/>
            <person name="Leroy T."/>
            <person name="Li L.T."/>
            <person name="Librado P."/>
            <person name="Lopez L."/>
            <person name="Munoz A."/>
            <person name="Noel B."/>
            <person name="Pallavicini A."/>
            <person name="Perrotta G."/>
            <person name="Poncet V."/>
            <person name="Pot D."/>
            <person name="Priyono X."/>
            <person name="Rigoreau M."/>
            <person name="Rouard M."/>
            <person name="Rozas J."/>
            <person name="Tranchant-Dubreuil C."/>
            <person name="VanBuren R."/>
            <person name="Zhang Q."/>
            <person name="Andrade A.C."/>
            <person name="Argout X."/>
            <person name="Bertrand B."/>
            <person name="de Kochko A."/>
            <person name="Graziosi G."/>
            <person name="Henry R.J."/>
            <person name="Jayarama X."/>
            <person name="Ming R."/>
            <person name="Nagai C."/>
            <person name="Rounsley S."/>
            <person name="Sankoff D."/>
            <person name="Giuliano G."/>
            <person name="Albert V.A."/>
            <person name="Wincker P."/>
            <person name="Lashermes P."/>
        </authorList>
    </citation>
    <scope>NUCLEOTIDE SEQUENCE [LARGE SCALE GENOMIC DNA]</scope>
    <source>
        <strain evidence="4">cv. DH200-94</strain>
    </source>
</reference>
<gene>
    <name evidence="3" type="ORF">GSCOC_T00030017001</name>
</gene>
<evidence type="ECO:0000313" key="3">
    <source>
        <dbReference type="EMBL" id="CDP09628.1"/>
    </source>
</evidence>
<dbReference type="InterPro" id="IPR002487">
    <property type="entry name" value="TF_Kbox"/>
</dbReference>
<dbReference type="STRING" id="49390.A0A068UPU9"/>
<proteinExistence type="predicted"/>
<organism evidence="3 4">
    <name type="scientific">Coffea canephora</name>
    <name type="common">Robusta coffee</name>
    <dbReference type="NCBI Taxonomy" id="49390"/>
    <lineage>
        <taxon>Eukaryota</taxon>
        <taxon>Viridiplantae</taxon>
        <taxon>Streptophyta</taxon>
        <taxon>Embryophyta</taxon>
        <taxon>Tracheophyta</taxon>
        <taxon>Spermatophyta</taxon>
        <taxon>Magnoliopsida</taxon>
        <taxon>eudicotyledons</taxon>
        <taxon>Gunneridae</taxon>
        <taxon>Pentapetalae</taxon>
        <taxon>asterids</taxon>
        <taxon>lamiids</taxon>
        <taxon>Gentianales</taxon>
        <taxon>Rubiaceae</taxon>
        <taxon>Ixoroideae</taxon>
        <taxon>Gardenieae complex</taxon>
        <taxon>Bertiereae - Coffeeae clade</taxon>
        <taxon>Coffeeae</taxon>
        <taxon>Coffea</taxon>
    </lineage>
</organism>
<dbReference type="GO" id="GO:0005634">
    <property type="term" value="C:nucleus"/>
    <property type="evidence" value="ECO:0007669"/>
    <property type="project" value="InterPro"/>
</dbReference>
<feature type="domain" description="K-box" evidence="2">
    <location>
        <begin position="1"/>
        <end position="85"/>
    </location>
</feature>
<dbReference type="AlphaFoldDB" id="A0A068UPU9"/>
<dbReference type="OrthoDB" id="1898716at2759"/>